<organism evidence="1 2">
    <name type="scientific">Sphingosinicella xenopeptidilytica</name>
    <dbReference type="NCBI Taxonomy" id="364098"/>
    <lineage>
        <taxon>Bacteria</taxon>
        <taxon>Pseudomonadati</taxon>
        <taxon>Pseudomonadota</taxon>
        <taxon>Alphaproteobacteria</taxon>
        <taxon>Sphingomonadales</taxon>
        <taxon>Sphingosinicellaceae</taxon>
        <taxon>Sphingosinicella</taxon>
    </lineage>
</organism>
<reference evidence="2" key="1">
    <citation type="journal article" date="2019" name="Int. J. Syst. Evol. Microbiol.">
        <title>The Global Catalogue of Microorganisms (GCM) 10K type strain sequencing project: providing services to taxonomists for standard genome sequencing and annotation.</title>
        <authorList>
            <consortium name="The Broad Institute Genomics Platform"/>
            <consortium name="The Broad Institute Genome Sequencing Center for Infectious Disease"/>
            <person name="Wu L."/>
            <person name="Ma J."/>
        </authorList>
    </citation>
    <scope>NUCLEOTIDE SEQUENCE [LARGE SCALE GENOMIC DNA]</scope>
    <source>
        <strain evidence="2">CCUG 52537</strain>
    </source>
</reference>
<evidence type="ECO:0000313" key="1">
    <source>
        <dbReference type="EMBL" id="MFD0847105.1"/>
    </source>
</evidence>
<accession>A0ABW3BXY7</accession>
<name>A0ABW3BXY7_SPHXN</name>
<dbReference type="RefSeq" id="WP_381485467.1">
    <property type="nucleotide sequence ID" value="NZ_JBHTIK010000001.1"/>
</dbReference>
<protein>
    <submittedName>
        <fullName evidence="1">Uncharacterized protein</fullName>
    </submittedName>
</protein>
<comment type="caution">
    <text evidence="1">The sequence shown here is derived from an EMBL/GenBank/DDBJ whole genome shotgun (WGS) entry which is preliminary data.</text>
</comment>
<proteinExistence type="predicted"/>
<dbReference type="EMBL" id="JBHTIK010000001">
    <property type="protein sequence ID" value="MFD0847105.1"/>
    <property type="molecule type" value="Genomic_DNA"/>
</dbReference>
<gene>
    <name evidence="1" type="ORF">ACFQ00_02090</name>
</gene>
<evidence type="ECO:0000313" key="2">
    <source>
        <dbReference type="Proteomes" id="UP001597124"/>
    </source>
</evidence>
<sequence>MHLVARIDLASLAQHLRSADRHPALSGAIELAAAAGSIRGDLRSAREALDQMVRIQDVSDVEAANTPDWFNETTVTGALFVQAIVFYARATATKGDRKPLLGEAKLTEEQRATHDEVMNYRNKAIAHFGHGEDFADGPLVKEAVVLSLYNDKGRPKKQVSAYTTRAQHKVAFSARLAHLIEVRLAAVDARYQALFDAADAELERAVKADPELGRALPGFDFDIDRFCACPEAAARMRAQLDAGSVADMDYAVRVPKP</sequence>
<keyword evidence="2" id="KW-1185">Reference proteome</keyword>
<dbReference type="Proteomes" id="UP001597124">
    <property type="component" value="Unassembled WGS sequence"/>
</dbReference>